<dbReference type="Proteomes" id="UP000319210">
    <property type="component" value="Unassembled WGS sequence"/>
</dbReference>
<feature type="compositionally biased region" description="Basic and acidic residues" evidence="1">
    <location>
        <begin position="140"/>
        <end position="152"/>
    </location>
</feature>
<proteinExistence type="predicted"/>
<sequence length="282" mass="29163">MEKSSASTRLAGAVHDLASEVVSALRGGGHSPAVCGEAGQFAGDDLGLAAVRVLGADLLLPSTLFRRRPQQADVTALHNAVRAFPPDATSSVVTVWSHWAMTQALHRLEETLAPGTEIGPGTETAPGTETGPGPGGRPAGRTDEMERERRGMAGEQPVAGIGPAGAGPAEPDVTWLTEAPWQRLTHQLAVLAALAVPGTDSGVARVAHGRPVDLARGFVRAVRRRDWLQAAAAGRWLALVDGVPDTLGLESGLEFVQHMGGSDARVALHVGAARLMRAGAPV</sequence>
<dbReference type="RefSeq" id="WP_230989038.1">
    <property type="nucleotide sequence ID" value="NZ_BJMM01000065.1"/>
</dbReference>
<feature type="compositionally biased region" description="Low complexity" evidence="1">
    <location>
        <begin position="114"/>
        <end position="129"/>
    </location>
</feature>
<comment type="caution">
    <text evidence="2">The sequence shown here is derived from an EMBL/GenBank/DDBJ whole genome shotgun (WGS) entry which is preliminary data.</text>
</comment>
<evidence type="ECO:0000313" key="3">
    <source>
        <dbReference type="Proteomes" id="UP000319210"/>
    </source>
</evidence>
<keyword evidence="3" id="KW-1185">Reference proteome</keyword>
<feature type="region of interest" description="Disordered" evidence="1">
    <location>
        <begin position="114"/>
        <end position="168"/>
    </location>
</feature>
<gene>
    <name evidence="2" type="ORF">SCA03_63680</name>
</gene>
<feature type="compositionally biased region" description="Low complexity" evidence="1">
    <location>
        <begin position="153"/>
        <end position="168"/>
    </location>
</feature>
<name>A0A4Y3RAV8_STRCI</name>
<dbReference type="AlphaFoldDB" id="A0A4Y3RAV8"/>
<accession>A0A4Y3RAV8</accession>
<organism evidence="2 3">
    <name type="scientific">Streptomyces cacaoi</name>
    <dbReference type="NCBI Taxonomy" id="1898"/>
    <lineage>
        <taxon>Bacteria</taxon>
        <taxon>Bacillati</taxon>
        <taxon>Actinomycetota</taxon>
        <taxon>Actinomycetes</taxon>
        <taxon>Kitasatosporales</taxon>
        <taxon>Streptomycetaceae</taxon>
        <taxon>Streptomyces</taxon>
    </lineage>
</organism>
<evidence type="ECO:0000313" key="2">
    <source>
        <dbReference type="EMBL" id="GEB53817.1"/>
    </source>
</evidence>
<evidence type="ECO:0000256" key="1">
    <source>
        <dbReference type="SAM" id="MobiDB-lite"/>
    </source>
</evidence>
<protein>
    <submittedName>
        <fullName evidence="2">Uncharacterized protein</fullName>
    </submittedName>
</protein>
<dbReference type="EMBL" id="BJMM01000065">
    <property type="protein sequence ID" value="GEB53817.1"/>
    <property type="molecule type" value="Genomic_DNA"/>
</dbReference>
<reference evidence="2 3" key="1">
    <citation type="submission" date="2019-06" db="EMBL/GenBank/DDBJ databases">
        <title>Whole genome shotgun sequence of Streptomyces cacaoi subsp. cacaoi NBRC 12748.</title>
        <authorList>
            <person name="Hosoyama A."/>
            <person name="Uohara A."/>
            <person name="Ohji S."/>
            <person name="Ichikawa N."/>
        </authorList>
    </citation>
    <scope>NUCLEOTIDE SEQUENCE [LARGE SCALE GENOMIC DNA]</scope>
    <source>
        <strain evidence="2 3">NBRC 12748</strain>
    </source>
</reference>